<dbReference type="EMBL" id="CP066744">
    <property type="protein sequence ID" value="QQK08297.1"/>
    <property type="molecule type" value="Genomic_DNA"/>
</dbReference>
<proteinExistence type="predicted"/>
<dbReference type="Proteomes" id="UP000595814">
    <property type="component" value="Chromosome"/>
</dbReference>
<evidence type="ECO:0000313" key="1">
    <source>
        <dbReference type="EMBL" id="QQK08297.1"/>
    </source>
</evidence>
<evidence type="ECO:0000313" key="2">
    <source>
        <dbReference type="Proteomes" id="UP000595814"/>
    </source>
</evidence>
<accession>A0AC61MS75</accession>
<reference evidence="1 2" key="1">
    <citation type="journal article" date="2022" name="Int. J. Syst. Evol. Microbiol.">
        <title>Miniphocaeibacter halophilus sp. nov., an ammonium-tolerant acetate-producing bacterium isolated from a biogas system.</title>
        <authorList>
            <person name="Schnurer A."/>
            <person name="Singh A."/>
            <person name="Bi S."/>
            <person name="Qiao W."/>
            <person name="Westerholm M."/>
        </authorList>
    </citation>
    <scope>NUCLEOTIDE SEQUENCE [LARGE SCALE GENOMIC DNA]</scope>
    <source>
        <strain evidence="1 2">AMB_01</strain>
    </source>
</reference>
<gene>
    <name evidence="1" type="ORF">JFY71_01785</name>
</gene>
<protein>
    <submittedName>
        <fullName evidence="1">DUF3343 domain-containing protein</fullName>
    </submittedName>
</protein>
<name>A0AC61MS75_9FIRM</name>
<keyword evidence="2" id="KW-1185">Reference proteome</keyword>
<sequence>MSNRKYYVFMPKAADAMALLQNIKEKGVESTLVPTPREADHCCGVSILYYNPLDKEKIEFIALEEEIPIDGFWDMENKDDPNRNRFL</sequence>
<organism evidence="1 2">
    <name type="scientific">Miniphocaeibacter halophilus</name>
    <dbReference type="NCBI Taxonomy" id="2931922"/>
    <lineage>
        <taxon>Bacteria</taxon>
        <taxon>Bacillati</taxon>
        <taxon>Bacillota</taxon>
        <taxon>Tissierellia</taxon>
        <taxon>Tissierellales</taxon>
        <taxon>Peptoniphilaceae</taxon>
        <taxon>Miniphocaeibacter</taxon>
    </lineage>
</organism>